<dbReference type="Proteomes" id="UP001438707">
    <property type="component" value="Unassembled WGS sequence"/>
</dbReference>
<reference evidence="2 3" key="1">
    <citation type="journal article" date="2024" name="Nat. Commun.">
        <title>Phylogenomics reveals the evolutionary origins of lichenization in chlorophyte algae.</title>
        <authorList>
            <person name="Puginier C."/>
            <person name="Libourel C."/>
            <person name="Otte J."/>
            <person name="Skaloud P."/>
            <person name="Haon M."/>
            <person name="Grisel S."/>
            <person name="Petersen M."/>
            <person name="Berrin J.G."/>
            <person name="Delaux P.M."/>
            <person name="Dal Grande F."/>
            <person name="Keller J."/>
        </authorList>
    </citation>
    <scope>NUCLEOTIDE SEQUENCE [LARGE SCALE GENOMIC DNA]</scope>
    <source>
        <strain evidence="2 3">SAG 2145</strain>
    </source>
</reference>
<feature type="compositionally biased region" description="Basic residues" evidence="1">
    <location>
        <begin position="26"/>
        <end position="37"/>
    </location>
</feature>
<evidence type="ECO:0000313" key="3">
    <source>
        <dbReference type="Proteomes" id="UP001438707"/>
    </source>
</evidence>
<feature type="region of interest" description="Disordered" evidence="1">
    <location>
        <begin position="11"/>
        <end position="70"/>
    </location>
</feature>
<organism evidence="2 3">
    <name type="scientific">Apatococcus lobatus</name>
    <dbReference type="NCBI Taxonomy" id="904363"/>
    <lineage>
        <taxon>Eukaryota</taxon>
        <taxon>Viridiplantae</taxon>
        <taxon>Chlorophyta</taxon>
        <taxon>core chlorophytes</taxon>
        <taxon>Trebouxiophyceae</taxon>
        <taxon>Chlorellales</taxon>
        <taxon>Chlorellaceae</taxon>
        <taxon>Apatococcus</taxon>
    </lineage>
</organism>
<keyword evidence="3" id="KW-1185">Reference proteome</keyword>
<evidence type="ECO:0000313" key="2">
    <source>
        <dbReference type="EMBL" id="KAK9837759.1"/>
    </source>
</evidence>
<accession>A0AAW1RVI6</accession>
<comment type="caution">
    <text evidence="2">The sequence shown here is derived from an EMBL/GenBank/DDBJ whole genome shotgun (WGS) entry which is preliminary data.</text>
</comment>
<evidence type="ECO:0000256" key="1">
    <source>
        <dbReference type="SAM" id="MobiDB-lite"/>
    </source>
</evidence>
<feature type="compositionally biased region" description="Basic and acidic residues" evidence="1">
    <location>
        <begin position="16"/>
        <end position="25"/>
    </location>
</feature>
<dbReference type="EMBL" id="JALJOS010000006">
    <property type="protein sequence ID" value="KAK9837759.1"/>
    <property type="molecule type" value="Genomic_DNA"/>
</dbReference>
<evidence type="ECO:0008006" key="4">
    <source>
        <dbReference type="Google" id="ProtNLM"/>
    </source>
</evidence>
<dbReference type="AlphaFoldDB" id="A0AAW1RVI6"/>
<name>A0AAW1RVI6_9CHLO</name>
<feature type="compositionally biased region" description="Basic and acidic residues" evidence="1">
    <location>
        <begin position="49"/>
        <end position="66"/>
    </location>
</feature>
<protein>
    <recommendedName>
        <fullName evidence="4">Active regulator of SIRT1</fullName>
    </recommendedName>
</protein>
<proteinExistence type="predicted"/>
<gene>
    <name evidence="2" type="ORF">WJX74_004426</name>
</gene>
<sequence length="120" mass="13345">MSSRVLKQQLSALTRHKGEDKELAPKKKQLKFRRKSTATKAKPASPGITEDKPEGKPPLSREERKKNLQRNLEYFAAAQASDHAESVQDKMQQVLQGGPAVAKKPGKQLPYDLSVLDAQL</sequence>